<sequence>MRHRVFGIEHEYTLTGKEMYTSTSLAIHLLGFLPYAVPLDEVLRQERWDSGNGLRRVNLPRDPRDLYSGRKEKTDMLVNQARAYYDPPNPEYATQECDDIFDLIACEKAGEKHLSVALTALHKTPGYLPTGGSARLFKSNRAFKALYGESGERNEPGALVSEHAEYENKFSSCGTHENYLIMRAATEQRLQQLFLPHLIALSLFAGGGCVEFSQQKKHFEFSRSQRFPWMRIGVGTLTKGARCFLVFRNAETFAPFGPYRRMQVISGDANLCESALLIKYATSAALLEMLEDDSFFAGVLEPILSKKFAWTAENEHVRNVAHAVTTAGLDAPLPTPGYVWTLRDLATFFAELRQKYNELVGFTEDRCAGLHLEQKLLKMLAEHPDTDESEILLPYSDHAFMKQSVDHDMSRFGYSYMSPPEKTIDVPKAGGGPVPMTVSHRFRYLEAVCHELDPGVSRFERAQQRGIIRRVVTPEKIDTMMAGAPTSTRAHRRKMIADELRRNNRLKTCHWTGIIAKNPGEEWDLTDPFVSEPTLEDLRKIQP</sequence>
<dbReference type="InterPro" id="IPR004347">
    <property type="entry name" value="Pup_ligase/deamidase"/>
</dbReference>
<dbReference type="PANTHER" id="PTHR42307:SF2">
    <property type="entry name" value="PUP DEAMIDASE_DEPUPYLASE"/>
    <property type="match status" value="1"/>
</dbReference>
<dbReference type="EMBL" id="MHQL01000020">
    <property type="protein sequence ID" value="OHA03148.1"/>
    <property type="molecule type" value="Genomic_DNA"/>
</dbReference>
<dbReference type="Pfam" id="PF03136">
    <property type="entry name" value="Pup_ligase"/>
    <property type="match status" value="2"/>
</dbReference>
<organism evidence="1 2">
    <name type="scientific">Candidatus Sungbacteria bacterium RIFCSPHIGHO2_02_FULL_51_29</name>
    <dbReference type="NCBI Taxonomy" id="1802273"/>
    <lineage>
        <taxon>Bacteria</taxon>
        <taxon>Candidatus Sungiibacteriota</taxon>
    </lineage>
</organism>
<dbReference type="AlphaFoldDB" id="A0A1G2KUM7"/>
<dbReference type="GO" id="GO:0005524">
    <property type="term" value="F:ATP binding"/>
    <property type="evidence" value="ECO:0007669"/>
    <property type="project" value="TreeGrafter"/>
</dbReference>
<name>A0A1G2KUM7_9BACT</name>
<gene>
    <name evidence="1" type="ORF">A3C16_01740</name>
</gene>
<dbReference type="PANTHER" id="PTHR42307">
    <property type="entry name" value="PUP DEAMIDASE/DEPUPYLASE"/>
    <property type="match status" value="1"/>
</dbReference>
<dbReference type="GO" id="GO:0019941">
    <property type="term" value="P:modification-dependent protein catabolic process"/>
    <property type="evidence" value="ECO:0007669"/>
    <property type="project" value="InterPro"/>
</dbReference>
<dbReference type="Proteomes" id="UP000177811">
    <property type="component" value="Unassembled WGS sequence"/>
</dbReference>
<evidence type="ECO:0000313" key="2">
    <source>
        <dbReference type="Proteomes" id="UP000177811"/>
    </source>
</evidence>
<proteinExistence type="predicted"/>
<dbReference type="GO" id="GO:0010498">
    <property type="term" value="P:proteasomal protein catabolic process"/>
    <property type="evidence" value="ECO:0007669"/>
    <property type="project" value="InterPro"/>
</dbReference>
<accession>A0A1G2KUM7</accession>
<comment type="caution">
    <text evidence="1">The sequence shown here is derived from an EMBL/GenBank/DDBJ whole genome shotgun (WGS) entry which is preliminary data.</text>
</comment>
<protein>
    <submittedName>
        <fullName evidence="1">Uncharacterized protein</fullName>
    </submittedName>
</protein>
<dbReference type="GO" id="GO:0070490">
    <property type="term" value="P:protein pupylation"/>
    <property type="evidence" value="ECO:0007669"/>
    <property type="project" value="TreeGrafter"/>
</dbReference>
<evidence type="ECO:0000313" key="1">
    <source>
        <dbReference type="EMBL" id="OHA03148.1"/>
    </source>
</evidence>
<reference evidence="1 2" key="1">
    <citation type="journal article" date="2016" name="Nat. Commun.">
        <title>Thousands of microbial genomes shed light on interconnected biogeochemical processes in an aquifer system.</title>
        <authorList>
            <person name="Anantharaman K."/>
            <person name="Brown C.T."/>
            <person name="Hug L.A."/>
            <person name="Sharon I."/>
            <person name="Castelle C.J."/>
            <person name="Probst A.J."/>
            <person name="Thomas B.C."/>
            <person name="Singh A."/>
            <person name="Wilkins M.J."/>
            <person name="Karaoz U."/>
            <person name="Brodie E.L."/>
            <person name="Williams K.H."/>
            <person name="Hubbard S.S."/>
            <person name="Banfield J.F."/>
        </authorList>
    </citation>
    <scope>NUCLEOTIDE SEQUENCE [LARGE SCALE GENOMIC DNA]</scope>
</reference>